<evidence type="ECO:0000256" key="5">
    <source>
        <dbReference type="ARBA" id="ARBA00022970"/>
    </source>
</evidence>
<comment type="similarity">
    <text evidence="1">Belongs to the ABC transporter superfamily.</text>
</comment>
<feature type="domain" description="ABC transporter" evidence="6">
    <location>
        <begin position="4"/>
        <end position="241"/>
    </location>
</feature>
<dbReference type="GO" id="GO:0005524">
    <property type="term" value="F:ATP binding"/>
    <property type="evidence" value="ECO:0007669"/>
    <property type="project" value="UniProtKB-KW"/>
</dbReference>
<dbReference type="Proteomes" id="UP000650524">
    <property type="component" value="Unassembled WGS sequence"/>
</dbReference>
<dbReference type="PANTHER" id="PTHR43820">
    <property type="entry name" value="HIGH-AFFINITY BRANCHED-CHAIN AMINO ACID TRANSPORT ATP-BINDING PROTEIN LIVF"/>
    <property type="match status" value="1"/>
</dbReference>
<comment type="caution">
    <text evidence="7">The sequence shown here is derived from an EMBL/GenBank/DDBJ whole genome shotgun (WGS) entry which is preliminary data.</text>
</comment>
<organism evidence="7 8">
    <name type="scientific">Candidatus Desulfacyla euxinica</name>
    <dbReference type="NCBI Taxonomy" id="2841693"/>
    <lineage>
        <taxon>Bacteria</taxon>
        <taxon>Deltaproteobacteria</taxon>
        <taxon>Candidatus Desulfacyla</taxon>
    </lineage>
</organism>
<dbReference type="GO" id="GO:0015658">
    <property type="term" value="F:branched-chain amino acid transmembrane transporter activity"/>
    <property type="evidence" value="ECO:0007669"/>
    <property type="project" value="TreeGrafter"/>
</dbReference>
<dbReference type="InterPro" id="IPR052156">
    <property type="entry name" value="BCAA_Transport_ATP-bd_LivF"/>
</dbReference>
<dbReference type="AlphaFoldDB" id="A0A8J6N0X2"/>
<reference evidence="7 8" key="1">
    <citation type="submission" date="2020-08" db="EMBL/GenBank/DDBJ databases">
        <title>Bridging the membrane lipid divide: bacteria of the FCB group superphylum have the potential to synthesize archaeal ether lipids.</title>
        <authorList>
            <person name="Villanueva L."/>
            <person name="Von Meijenfeldt F.A.B."/>
            <person name="Westbye A.B."/>
            <person name="Yadav S."/>
            <person name="Hopmans E.C."/>
            <person name="Dutilh B.E."/>
            <person name="Sinninghe Damste J.S."/>
        </authorList>
    </citation>
    <scope>NUCLEOTIDE SEQUENCE [LARGE SCALE GENOMIC DNA]</scope>
    <source>
        <strain evidence="7">NIOZ-UU27</strain>
    </source>
</reference>
<dbReference type="InterPro" id="IPR027417">
    <property type="entry name" value="P-loop_NTPase"/>
</dbReference>
<dbReference type="PANTHER" id="PTHR43820:SF8">
    <property type="entry name" value="ABC TRANSPORTER SUBSTRATE-BINDING PROTEIN"/>
    <property type="match status" value="1"/>
</dbReference>
<evidence type="ECO:0000256" key="2">
    <source>
        <dbReference type="ARBA" id="ARBA00022448"/>
    </source>
</evidence>
<dbReference type="EMBL" id="JACNJD010000206">
    <property type="protein sequence ID" value="MBC8177389.1"/>
    <property type="molecule type" value="Genomic_DNA"/>
</dbReference>
<protein>
    <submittedName>
        <fullName evidence="7">ABC transporter ATP-binding protein</fullName>
    </submittedName>
</protein>
<evidence type="ECO:0000256" key="1">
    <source>
        <dbReference type="ARBA" id="ARBA00005417"/>
    </source>
</evidence>
<dbReference type="Pfam" id="PF00005">
    <property type="entry name" value="ABC_tran"/>
    <property type="match status" value="1"/>
</dbReference>
<dbReference type="CDD" id="cd03224">
    <property type="entry name" value="ABC_TM1139_LivF_branched"/>
    <property type="match status" value="1"/>
</dbReference>
<keyword evidence="2" id="KW-0813">Transport</keyword>
<evidence type="ECO:0000313" key="8">
    <source>
        <dbReference type="Proteomes" id="UP000650524"/>
    </source>
</evidence>
<evidence type="ECO:0000256" key="4">
    <source>
        <dbReference type="ARBA" id="ARBA00022840"/>
    </source>
</evidence>
<evidence type="ECO:0000256" key="3">
    <source>
        <dbReference type="ARBA" id="ARBA00022741"/>
    </source>
</evidence>
<dbReference type="PROSITE" id="PS00211">
    <property type="entry name" value="ABC_TRANSPORTER_1"/>
    <property type="match status" value="1"/>
</dbReference>
<sequence>MALLEVNNIETYYDNVIEAIRGISIKVLRDQIVTVLGSNGAGKTTLLHTISRILDDEDQPEKGTMEFMEKRIEREDPEKIVALGLAHVPEGRQLFPKLNVHENLRMGTYIRRRDHDLDKDYARVFDHFPVLKRRKSQRAETLSGGEQQMVAIGRALMSRPKLLLLDEPSLGLSPLIVDQIFQIIEKINKEGTAILLVEQNAHRAFSVAEFGYILENGRIVLADTTEWLVEQEDVKEFYLGITKDISVKGYKRYKRKKRWR</sequence>
<dbReference type="Gene3D" id="3.40.50.300">
    <property type="entry name" value="P-loop containing nucleotide triphosphate hydrolases"/>
    <property type="match status" value="1"/>
</dbReference>
<dbReference type="GO" id="GO:0016887">
    <property type="term" value="F:ATP hydrolysis activity"/>
    <property type="evidence" value="ECO:0007669"/>
    <property type="project" value="InterPro"/>
</dbReference>
<dbReference type="GO" id="GO:0015807">
    <property type="term" value="P:L-amino acid transport"/>
    <property type="evidence" value="ECO:0007669"/>
    <property type="project" value="TreeGrafter"/>
</dbReference>
<dbReference type="PROSITE" id="PS50893">
    <property type="entry name" value="ABC_TRANSPORTER_2"/>
    <property type="match status" value="1"/>
</dbReference>
<proteinExistence type="inferred from homology"/>
<keyword evidence="4 7" id="KW-0067">ATP-binding</keyword>
<gene>
    <name evidence="7" type="ORF">H8E19_08275</name>
</gene>
<evidence type="ECO:0000259" key="6">
    <source>
        <dbReference type="PROSITE" id="PS50893"/>
    </source>
</evidence>
<keyword evidence="5" id="KW-0029">Amino-acid transport</keyword>
<keyword evidence="3" id="KW-0547">Nucleotide-binding</keyword>
<dbReference type="SMART" id="SM00382">
    <property type="entry name" value="AAA"/>
    <property type="match status" value="1"/>
</dbReference>
<dbReference type="SUPFAM" id="SSF52540">
    <property type="entry name" value="P-loop containing nucleoside triphosphate hydrolases"/>
    <property type="match status" value="1"/>
</dbReference>
<accession>A0A8J6N0X2</accession>
<dbReference type="InterPro" id="IPR017871">
    <property type="entry name" value="ABC_transporter-like_CS"/>
</dbReference>
<evidence type="ECO:0000313" key="7">
    <source>
        <dbReference type="EMBL" id="MBC8177389.1"/>
    </source>
</evidence>
<dbReference type="InterPro" id="IPR003593">
    <property type="entry name" value="AAA+_ATPase"/>
</dbReference>
<dbReference type="InterPro" id="IPR003439">
    <property type="entry name" value="ABC_transporter-like_ATP-bd"/>
</dbReference>
<name>A0A8J6N0X2_9DELT</name>